<dbReference type="InterPro" id="IPR000683">
    <property type="entry name" value="Gfo/Idh/MocA-like_OxRdtase_N"/>
</dbReference>
<proteinExistence type="inferred from homology"/>
<dbReference type="Gene3D" id="3.30.360.10">
    <property type="entry name" value="Dihydrodipicolinate Reductase, domain 2"/>
    <property type="match status" value="1"/>
</dbReference>
<evidence type="ECO:0000256" key="2">
    <source>
        <dbReference type="ARBA" id="ARBA00023002"/>
    </source>
</evidence>
<accession>A0AAD2HFI2</accession>
<feature type="region of interest" description="Disordered" evidence="6">
    <location>
        <begin position="170"/>
        <end position="193"/>
    </location>
</feature>
<evidence type="ECO:0000256" key="4">
    <source>
        <dbReference type="ARBA" id="ARBA00042988"/>
    </source>
</evidence>
<evidence type="ECO:0000256" key="6">
    <source>
        <dbReference type="SAM" id="MobiDB-lite"/>
    </source>
</evidence>
<evidence type="ECO:0000259" key="7">
    <source>
        <dbReference type="Pfam" id="PF01408"/>
    </source>
</evidence>
<dbReference type="EMBL" id="CAVNYO010000399">
    <property type="protein sequence ID" value="CAK5273845.1"/>
    <property type="molecule type" value="Genomic_DNA"/>
</dbReference>
<dbReference type="Gene3D" id="3.40.50.720">
    <property type="entry name" value="NAD(P)-binding Rossmann-like Domain"/>
    <property type="match status" value="1"/>
</dbReference>
<dbReference type="SUPFAM" id="SSF55347">
    <property type="entry name" value="Glyceraldehyde-3-phosphate dehydrogenase-like, C-terminal domain"/>
    <property type="match status" value="1"/>
</dbReference>
<dbReference type="Proteomes" id="UP001295794">
    <property type="component" value="Unassembled WGS sequence"/>
</dbReference>
<dbReference type="SUPFAM" id="SSF52047">
    <property type="entry name" value="RNI-like"/>
    <property type="match status" value="1"/>
</dbReference>
<keyword evidence="9" id="KW-1185">Reference proteome</keyword>
<sequence length="865" mass="96104">MPYQSLPTIDEKNPLYCPAITASSYISSLRRQSRRKYSRSSLRSRSQNEQYVHSFSRILDRALKDEEFESRSAFPPANSDDASTLTSSIVLRENLSFEHRSSTTIVKTTMKTTSSNLRSNASLKRKRADSESTTFSDLRGPALYQPSVQSSHDRSFDVSVKRERLDYFSPKPQPSPLILRPRNMNTAPNQNTKPALVDDFKTKIRSLEDELYGPPIGTESPRGLMPFIKSLDEMMPGIRLQERLLRLPNLSHQAVTDFLADNGLLNVRVLSVLRTSEIWRLVLSESMNDEDGLNLAGRDILPIFSKPNSFLFLSELCLSGTRVHESDLLHVHHLPRLVTLLLNNTGIGNEAIYLLVSLKRTLLQLSIATNPHIDDDAIPALLLFSKLSFLTILDTSIHMAGLRRLARVIYDERRIIDIEIPSACENYIDHLSSRYLLNPTPPLISSPELVPELSAAALKRNLTAHSDCNSSIVATGTKQEMADRLRGILEMRGQDLLNHDSFVKSRLVDDIAHKVVAVGSRSVESAQKFVTANAAGDTNIKTYGTYEEVYSDQPAFNPDKDVDVVYIGTPHTFHYTNALDAIRAKKHVLCEKPVTTNAAELRSLLAAAKEHGVFFMEAMWTRFQPLPRAVLELLHSGELGQPIVVHADLSVNFDIQNIPKTHRILDPALGGGALLDLTIPACLGQWIPVLKRDPTTDKSQQAIMTLYESPLNSLALPSPVSGNMVKTPLTGVDANTSFSLAFPSLGSGAQAILSCSLNAETVTPGVTIRCEKGVIRIAPPIYLSKSFSVQYLGEGGKILREEDKSFEYVGHGMHWEADEVARCIRDGKMESALWGFDKSLLEMQVFDEVRKQGGYVLPPGVEKVQ</sequence>
<dbReference type="Pfam" id="PF01408">
    <property type="entry name" value="GFO_IDH_MocA"/>
    <property type="match status" value="1"/>
</dbReference>
<feature type="compositionally biased region" description="Polar residues" evidence="6">
    <location>
        <begin position="183"/>
        <end position="193"/>
    </location>
</feature>
<name>A0AAD2HFI2_9AGAR</name>
<dbReference type="PANTHER" id="PTHR22604">
    <property type="entry name" value="OXIDOREDUCTASES"/>
    <property type="match status" value="1"/>
</dbReference>
<comment type="caution">
    <text evidence="8">The sequence shown here is derived from an EMBL/GenBank/DDBJ whole genome shotgun (WGS) entry which is preliminary data.</text>
</comment>
<dbReference type="GO" id="GO:0047837">
    <property type="term" value="F:D-xylose 1-dehydrogenase (NADP+) activity"/>
    <property type="evidence" value="ECO:0007669"/>
    <property type="project" value="UniProtKB-EC"/>
</dbReference>
<dbReference type="InterPro" id="IPR032675">
    <property type="entry name" value="LRR_dom_sf"/>
</dbReference>
<dbReference type="PANTHER" id="PTHR22604:SF105">
    <property type="entry name" value="TRANS-1,2-DIHYDROBENZENE-1,2-DIOL DEHYDROGENASE"/>
    <property type="match status" value="1"/>
</dbReference>
<evidence type="ECO:0000256" key="5">
    <source>
        <dbReference type="ARBA" id="ARBA00049233"/>
    </source>
</evidence>
<protein>
    <recommendedName>
        <fullName evidence="3">D-xylose 1-dehydrogenase (NADP(+), D-xylono-1,5-lactone-forming)</fullName>
        <ecNumber evidence="3">1.1.1.179</ecNumber>
    </recommendedName>
    <alternativeName>
        <fullName evidence="4">D-xylose-NADP dehydrogenase</fullName>
    </alternativeName>
</protein>
<evidence type="ECO:0000313" key="9">
    <source>
        <dbReference type="Proteomes" id="UP001295794"/>
    </source>
</evidence>
<gene>
    <name evidence="8" type="ORF">MYCIT1_LOCUS20599</name>
</gene>
<dbReference type="SUPFAM" id="SSF51735">
    <property type="entry name" value="NAD(P)-binding Rossmann-fold domains"/>
    <property type="match status" value="1"/>
</dbReference>
<evidence type="ECO:0000256" key="3">
    <source>
        <dbReference type="ARBA" id="ARBA00038984"/>
    </source>
</evidence>
<evidence type="ECO:0000313" key="8">
    <source>
        <dbReference type="EMBL" id="CAK5273845.1"/>
    </source>
</evidence>
<organism evidence="8 9">
    <name type="scientific">Mycena citricolor</name>
    <dbReference type="NCBI Taxonomy" id="2018698"/>
    <lineage>
        <taxon>Eukaryota</taxon>
        <taxon>Fungi</taxon>
        <taxon>Dikarya</taxon>
        <taxon>Basidiomycota</taxon>
        <taxon>Agaricomycotina</taxon>
        <taxon>Agaricomycetes</taxon>
        <taxon>Agaricomycetidae</taxon>
        <taxon>Agaricales</taxon>
        <taxon>Marasmiineae</taxon>
        <taxon>Mycenaceae</taxon>
        <taxon>Mycena</taxon>
    </lineage>
</organism>
<dbReference type="InterPro" id="IPR050984">
    <property type="entry name" value="Gfo/Idh/MocA_domain"/>
</dbReference>
<dbReference type="InterPro" id="IPR036291">
    <property type="entry name" value="NAD(P)-bd_dom_sf"/>
</dbReference>
<dbReference type="Gene3D" id="3.80.10.10">
    <property type="entry name" value="Ribonuclease Inhibitor"/>
    <property type="match status" value="1"/>
</dbReference>
<feature type="region of interest" description="Disordered" evidence="6">
    <location>
        <begin position="112"/>
        <end position="150"/>
    </location>
</feature>
<keyword evidence="2" id="KW-0560">Oxidoreductase</keyword>
<dbReference type="GO" id="GO:0000166">
    <property type="term" value="F:nucleotide binding"/>
    <property type="evidence" value="ECO:0007669"/>
    <property type="project" value="InterPro"/>
</dbReference>
<dbReference type="AlphaFoldDB" id="A0AAD2HFI2"/>
<evidence type="ECO:0000256" key="1">
    <source>
        <dbReference type="ARBA" id="ARBA00010928"/>
    </source>
</evidence>
<comment type="similarity">
    <text evidence="1">Belongs to the Gfo/Idh/MocA family.</text>
</comment>
<comment type="catalytic activity">
    <reaction evidence="5">
        <text>D-xylose + NADP(+) = D-xylono-1,5-lactone + NADPH + H(+)</text>
        <dbReference type="Rhea" id="RHEA:22000"/>
        <dbReference type="ChEBI" id="CHEBI:15378"/>
        <dbReference type="ChEBI" id="CHEBI:15867"/>
        <dbReference type="ChEBI" id="CHEBI:53455"/>
        <dbReference type="ChEBI" id="CHEBI:57783"/>
        <dbReference type="ChEBI" id="CHEBI:58349"/>
        <dbReference type="EC" id="1.1.1.179"/>
    </reaction>
</comment>
<dbReference type="EC" id="1.1.1.179" evidence="3"/>
<feature type="domain" description="Gfo/Idh/MocA-like oxidoreductase N-terminal" evidence="7">
    <location>
        <begin position="513"/>
        <end position="616"/>
    </location>
</feature>
<reference evidence="8" key="1">
    <citation type="submission" date="2023-11" db="EMBL/GenBank/DDBJ databases">
        <authorList>
            <person name="De Vega J J."/>
            <person name="De Vega J J."/>
        </authorList>
    </citation>
    <scope>NUCLEOTIDE SEQUENCE</scope>
</reference>